<organism evidence="4 5">
    <name type="scientific">Lophiotrema nucula</name>
    <dbReference type="NCBI Taxonomy" id="690887"/>
    <lineage>
        <taxon>Eukaryota</taxon>
        <taxon>Fungi</taxon>
        <taxon>Dikarya</taxon>
        <taxon>Ascomycota</taxon>
        <taxon>Pezizomycotina</taxon>
        <taxon>Dothideomycetes</taxon>
        <taxon>Pleosporomycetidae</taxon>
        <taxon>Pleosporales</taxon>
        <taxon>Lophiotremataceae</taxon>
        <taxon>Lophiotrema</taxon>
    </lineage>
</organism>
<name>A0A6A5ZS68_9PLEO</name>
<dbReference type="InterPro" id="IPR011483">
    <property type="entry name" value="Sde182_NH-like"/>
</dbReference>
<evidence type="ECO:0000313" key="5">
    <source>
        <dbReference type="Proteomes" id="UP000799770"/>
    </source>
</evidence>
<feature type="signal peptide" evidence="1">
    <location>
        <begin position="1"/>
        <end position="22"/>
    </location>
</feature>
<dbReference type="Gene3D" id="2.60.40.10">
    <property type="entry name" value="Immunoglobulins"/>
    <property type="match status" value="1"/>
</dbReference>
<dbReference type="AlphaFoldDB" id="A0A6A5ZS68"/>
<dbReference type="Proteomes" id="UP000799770">
    <property type="component" value="Unassembled WGS sequence"/>
</dbReference>
<evidence type="ECO:0000259" key="2">
    <source>
        <dbReference type="Pfam" id="PF07632"/>
    </source>
</evidence>
<feature type="domain" description="Cellulose-binding Sde182 C-terminal" evidence="3">
    <location>
        <begin position="394"/>
        <end position="481"/>
    </location>
</feature>
<keyword evidence="1" id="KW-0732">Signal</keyword>
<feature type="domain" description="Cellulose-binding Sde182 nucleoside hydrolase-like" evidence="2">
    <location>
        <begin position="40"/>
        <end position="307"/>
    </location>
</feature>
<gene>
    <name evidence="4" type="ORF">BDV96DRAFT_560993</name>
</gene>
<proteinExistence type="predicted"/>
<evidence type="ECO:0000256" key="1">
    <source>
        <dbReference type="SAM" id="SignalP"/>
    </source>
</evidence>
<sequence>MVGTWFYTAFFALAGLWGFSTASYDPESACTVARYANKTRVFIMTDVSNEPDDQMSLVRLVSHANELDITHIAVVTSTWKNDSIDTPSTFGVLNGYSEVLANLNANVPAAGAYPPAEDLIANVATGHTVYGLAALDEPSLSNASIALINATDASEQPLWVLAWGGANVLAEALNEVKKTRVEEAIQAFVEKLRVYSISDQDDSGPWIRTNFPTLFYVVSLHGFSEYVSATWIGISGEQIRHFDKGGPDSSIISNEWLQQHIRIGQLGSHYLNWTFQMEGDTPSFLGLLPNGLNSPEHPEWGGWGGRYILADFSGNTGVYSDAADWVIGTNNDTFLSKYATIWRWRQAFQYDFAARMEWSVNGNAAETNHHPVVSVNGSCSLEALEITYALNQSIVLDASQSFDPDNDSLAFTWFHYREPTFRLEGDIPRISPNATFTTLNSAGSIVEVTLDVVTNTTLHIILSVEDAVDIPLTTYKRIILTPQA</sequence>
<dbReference type="OrthoDB" id="3592035at2759"/>
<accession>A0A6A5ZS68</accession>
<dbReference type="GO" id="GO:0016799">
    <property type="term" value="F:hydrolase activity, hydrolyzing N-glycosyl compounds"/>
    <property type="evidence" value="ECO:0007669"/>
    <property type="project" value="InterPro"/>
</dbReference>
<dbReference type="Gene3D" id="3.90.245.10">
    <property type="entry name" value="Ribonucleoside hydrolase-like"/>
    <property type="match status" value="1"/>
</dbReference>
<dbReference type="InterPro" id="IPR036452">
    <property type="entry name" value="Ribo_hydro-like"/>
</dbReference>
<feature type="chain" id="PRO_5025464764" evidence="1">
    <location>
        <begin position="23"/>
        <end position="484"/>
    </location>
</feature>
<dbReference type="Pfam" id="PF21027">
    <property type="entry name" value="Sde0182_C"/>
    <property type="match status" value="1"/>
</dbReference>
<keyword evidence="5" id="KW-1185">Reference proteome</keyword>
<reference evidence="4" key="1">
    <citation type="journal article" date="2020" name="Stud. Mycol.">
        <title>101 Dothideomycetes genomes: a test case for predicting lifestyles and emergence of pathogens.</title>
        <authorList>
            <person name="Haridas S."/>
            <person name="Albert R."/>
            <person name="Binder M."/>
            <person name="Bloem J."/>
            <person name="Labutti K."/>
            <person name="Salamov A."/>
            <person name="Andreopoulos B."/>
            <person name="Baker S."/>
            <person name="Barry K."/>
            <person name="Bills G."/>
            <person name="Bluhm B."/>
            <person name="Cannon C."/>
            <person name="Castanera R."/>
            <person name="Culley D."/>
            <person name="Daum C."/>
            <person name="Ezra D."/>
            <person name="Gonzalez J."/>
            <person name="Henrissat B."/>
            <person name="Kuo A."/>
            <person name="Liang C."/>
            <person name="Lipzen A."/>
            <person name="Lutzoni F."/>
            <person name="Magnuson J."/>
            <person name="Mondo S."/>
            <person name="Nolan M."/>
            <person name="Ohm R."/>
            <person name="Pangilinan J."/>
            <person name="Park H.-J."/>
            <person name="Ramirez L."/>
            <person name="Alfaro M."/>
            <person name="Sun H."/>
            <person name="Tritt A."/>
            <person name="Yoshinaga Y."/>
            <person name="Zwiers L.-H."/>
            <person name="Turgeon B."/>
            <person name="Goodwin S."/>
            <person name="Spatafora J."/>
            <person name="Crous P."/>
            <person name="Grigoriev I."/>
        </authorList>
    </citation>
    <scope>NUCLEOTIDE SEQUENCE</scope>
    <source>
        <strain evidence="4">CBS 627.86</strain>
    </source>
</reference>
<dbReference type="InterPro" id="IPR048527">
    <property type="entry name" value="Sde182_C"/>
</dbReference>
<dbReference type="Pfam" id="PF07632">
    <property type="entry name" value="Sde182_NH-like"/>
    <property type="match status" value="1"/>
</dbReference>
<evidence type="ECO:0000313" key="4">
    <source>
        <dbReference type="EMBL" id="KAF2122562.1"/>
    </source>
</evidence>
<protein>
    <submittedName>
        <fullName evidence="4">DUF1593-domain-containing protein</fullName>
    </submittedName>
</protein>
<evidence type="ECO:0000259" key="3">
    <source>
        <dbReference type="Pfam" id="PF21027"/>
    </source>
</evidence>
<dbReference type="InterPro" id="IPR013783">
    <property type="entry name" value="Ig-like_fold"/>
</dbReference>
<dbReference type="EMBL" id="ML977310">
    <property type="protein sequence ID" value="KAF2122562.1"/>
    <property type="molecule type" value="Genomic_DNA"/>
</dbReference>